<feature type="domain" description="Transposase TnpC homeodomain" evidence="3">
    <location>
        <begin position="25"/>
        <end position="97"/>
    </location>
</feature>
<dbReference type="InterPro" id="IPR052344">
    <property type="entry name" value="Transposase-related"/>
</dbReference>
<organism evidence="5 6">
    <name type="scientific">Marinomonas transparens</name>
    <dbReference type="NCBI Taxonomy" id="2795388"/>
    <lineage>
        <taxon>Bacteria</taxon>
        <taxon>Pseudomonadati</taxon>
        <taxon>Pseudomonadota</taxon>
        <taxon>Gammaproteobacteria</taxon>
        <taxon>Oceanospirillales</taxon>
        <taxon>Oceanospirillaceae</taxon>
        <taxon>Marinomonas</taxon>
    </lineage>
</organism>
<feature type="domain" description="Transposase IS66 zinc-finger binding" evidence="2">
    <location>
        <begin position="106"/>
        <end position="148"/>
    </location>
</feature>
<dbReference type="Pfam" id="PF13007">
    <property type="entry name" value="LZ_Tnp_IS66"/>
    <property type="match status" value="1"/>
</dbReference>
<evidence type="ECO:0000259" key="4">
    <source>
        <dbReference type="Pfam" id="PF13817"/>
    </source>
</evidence>
<dbReference type="NCBIfam" id="NF033517">
    <property type="entry name" value="transpos_IS66"/>
    <property type="match status" value="1"/>
</dbReference>
<dbReference type="InterPro" id="IPR039552">
    <property type="entry name" value="IS66_C"/>
</dbReference>
<dbReference type="PANTHER" id="PTHR33678:SF1">
    <property type="entry name" value="BLL1576 PROTEIN"/>
    <property type="match status" value="1"/>
</dbReference>
<dbReference type="Pfam" id="PF13817">
    <property type="entry name" value="DDE_Tnp_IS66_C"/>
    <property type="match status" value="1"/>
</dbReference>
<dbReference type="EMBL" id="JAEMNX010000003">
    <property type="protein sequence ID" value="MBJ7537083.1"/>
    <property type="molecule type" value="Genomic_DNA"/>
</dbReference>
<dbReference type="InterPro" id="IPR024463">
    <property type="entry name" value="Transposase_TnpC_homeodom"/>
</dbReference>
<evidence type="ECO:0000313" key="6">
    <source>
        <dbReference type="Proteomes" id="UP000628710"/>
    </source>
</evidence>
<evidence type="ECO:0000313" key="5">
    <source>
        <dbReference type="EMBL" id="MBJ7537083.1"/>
    </source>
</evidence>
<name>A0A934N1U3_9GAMM</name>
<dbReference type="RefSeq" id="WP_199467242.1">
    <property type="nucleotide sequence ID" value="NZ_JAEMNX010000003.1"/>
</dbReference>
<sequence>MTITDLDKPALMDLVQQQNERIAVLERQLRLLLRQKYQPSSEQLSEDQLALFEPESVPDVQTDPSTLEDDDTITVRRPQKRRGKWARCDDTLARHRIEYELPESERLCGCGETLVKIGETVTEQYEFIPAQYIVIEQVQHRYGCCACHAPSALKTAPKPLQILPKTNATVGLLAQIVTAKYVDGTPLHRQQAQHDRGGIYLPRNTMARWLIHLSDEVQPLLNLFEDSIRAGPYTHCDESPIQVLKEPDRDVSKSSWVWVRQGGLPGQDVVLYHYSPHRSSEVAKSLFKDYQGFVQCDGYAAYHCLETQGITLVGCMAHARRKFTDALKQLSRQEAIAKSKAATAIAYFKALYQIEADARDQSFTDDQRYQQRQDKAVPLLAEFKAWLEAQTVLPKSTLGKAIQYTLKQWPRLIRYCEHGFLDIDNNANERAIRPFATGRKNWMFADTPRGAQTNARFYSLIETCKFHGHEPYAYLKYLFKALPKATCVEDYEALLPWHLNVSTVREMVREI</sequence>
<keyword evidence="6" id="KW-1185">Reference proteome</keyword>
<feature type="domain" description="Transposase IS66 central" evidence="1">
    <location>
        <begin position="166"/>
        <end position="452"/>
    </location>
</feature>
<feature type="domain" description="Transposase IS66 C-terminal" evidence="4">
    <location>
        <begin position="459"/>
        <end position="497"/>
    </location>
</feature>
<dbReference type="PANTHER" id="PTHR33678">
    <property type="entry name" value="BLL1576 PROTEIN"/>
    <property type="match status" value="1"/>
</dbReference>
<evidence type="ECO:0000259" key="2">
    <source>
        <dbReference type="Pfam" id="PF13005"/>
    </source>
</evidence>
<comment type="caution">
    <text evidence="5">The sequence shown here is derived from an EMBL/GenBank/DDBJ whole genome shotgun (WGS) entry which is preliminary data.</text>
</comment>
<dbReference type="InterPro" id="IPR024474">
    <property type="entry name" value="Znf_dom_IS66"/>
</dbReference>
<dbReference type="InterPro" id="IPR004291">
    <property type="entry name" value="Transposase_IS66_central"/>
</dbReference>
<gene>
    <name evidence="5" type="ORF">I8J31_05240</name>
</gene>
<dbReference type="Proteomes" id="UP000628710">
    <property type="component" value="Unassembled WGS sequence"/>
</dbReference>
<evidence type="ECO:0000259" key="1">
    <source>
        <dbReference type="Pfam" id="PF03050"/>
    </source>
</evidence>
<dbReference type="Pfam" id="PF13005">
    <property type="entry name" value="zf-IS66"/>
    <property type="match status" value="1"/>
</dbReference>
<reference evidence="5" key="1">
    <citation type="submission" date="2020-12" db="EMBL/GenBank/DDBJ databases">
        <title>Marinomonas arctica sp. nov., a psychrotolerant bacterium isolated from the Arctic.</title>
        <authorList>
            <person name="Zhang Y."/>
        </authorList>
    </citation>
    <scope>NUCLEOTIDE SEQUENCE</scope>
    <source>
        <strain evidence="5">C1424</strain>
    </source>
</reference>
<evidence type="ECO:0000259" key="3">
    <source>
        <dbReference type="Pfam" id="PF13007"/>
    </source>
</evidence>
<dbReference type="AlphaFoldDB" id="A0A934N1U3"/>
<protein>
    <submittedName>
        <fullName evidence="5">IS66 family transposase</fullName>
    </submittedName>
</protein>
<proteinExistence type="predicted"/>
<accession>A0A934N1U3</accession>
<dbReference type="Pfam" id="PF03050">
    <property type="entry name" value="DDE_Tnp_IS66"/>
    <property type="match status" value="1"/>
</dbReference>